<feature type="binding site" evidence="15">
    <location>
        <position position="542"/>
    </location>
    <ligand>
        <name>[4Fe-4S] cluster</name>
        <dbReference type="ChEBI" id="CHEBI:49883"/>
        <label>1</label>
    </ligand>
</feature>
<feature type="binding site" evidence="15">
    <location>
        <position position="574"/>
    </location>
    <ligand>
        <name>[4Fe-4S] cluster</name>
        <dbReference type="ChEBI" id="CHEBI:49883"/>
        <label>2</label>
    </ligand>
</feature>
<organism evidence="17 18">
    <name type="scientific">Abyssobacteria bacterium (strain SURF_5)</name>
    <dbReference type="NCBI Taxonomy" id="2093360"/>
    <lineage>
        <taxon>Bacteria</taxon>
        <taxon>Pseudomonadati</taxon>
        <taxon>Candidatus Hydrogenedentota</taxon>
        <taxon>Candidatus Abyssobacteria</taxon>
    </lineage>
</organism>
<keyword evidence="17" id="KW-0670">Pyruvate</keyword>
<evidence type="ECO:0000256" key="12">
    <source>
        <dbReference type="ARBA" id="ARBA00030514"/>
    </source>
</evidence>
<dbReference type="Gene3D" id="3.40.50.970">
    <property type="match status" value="2"/>
</dbReference>
<evidence type="ECO:0000256" key="9">
    <source>
        <dbReference type="ARBA" id="ARBA00023002"/>
    </source>
</evidence>
<feature type="binding site" evidence="15">
    <location>
        <position position="539"/>
    </location>
    <ligand>
        <name>[4Fe-4S] cluster</name>
        <dbReference type="ChEBI" id="CHEBI:49883"/>
        <label>1</label>
    </ligand>
</feature>
<gene>
    <name evidence="17" type="primary">iorA</name>
    <name evidence="17" type="ORF">C4520_10440</name>
</gene>
<dbReference type="NCBIfam" id="TIGR03336">
    <property type="entry name" value="IOR_alpha"/>
    <property type="match status" value="1"/>
</dbReference>
<dbReference type="PROSITE" id="PS51379">
    <property type="entry name" value="4FE4S_FER_2"/>
    <property type="match status" value="2"/>
</dbReference>
<evidence type="ECO:0000256" key="11">
    <source>
        <dbReference type="ARBA" id="ARBA00023014"/>
    </source>
</evidence>
<evidence type="ECO:0000256" key="15">
    <source>
        <dbReference type="PIRSR" id="PIRSR006439-50"/>
    </source>
</evidence>
<evidence type="ECO:0000256" key="7">
    <source>
        <dbReference type="ARBA" id="ARBA00022723"/>
    </source>
</evidence>
<sequence length="590" mass="63919">MTRTFMSGNEAAARGAYEAGVVFGAAYPGTPSTEVLENLAKYEGVKAQWAVNEKVALEEAIGAAIGGGRALAAMKHVGMNVAADPLFTSSYIGVKGGLVIINADDPGMHSSQNEQDNRHYARAAKLPMLEPSDSQETKEFVRLAFDLSERFDTPVIVRMTTRVSHSKGIVDIGDRVEKPVGGFVRDIPKYVMLPGYARGRHVIVEERMKSLFALSNKSQWNQIRCNNRSIGIISSGVAYLYTLEVAPEASYLKLGFINPLPLDLVRQFVGEVETVVVIEELDPIIEEQVRALGIQVIGKQDLGLPLCGEFSPETIWHALQAKFPQIVRDKPKTDVPTPKYEDLPPRPPVMCPGCSHRVVLHALKKQKVTIMGDIGCYTLGAQPPLGAMDSCLCMGASVGMAFGIEKVSGKGKTVAALGDSTFIHGGITGLIDIVYNKGATLVIILDNCTTAMTGRQEHPATGRTLQGDATHALNFEALARAVGVRDAHTVNPTDFDLLEETIKRCLETDEPSVIVAKRPCVLIPGQEKLPAYSMNQEKCNQCGACIRLGCPAIIQLGQNKEKSFFIDAFFCQGCGLCEHVCKFDAIEVKS</sequence>
<evidence type="ECO:0000313" key="17">
    <source>
        <dbReference type="EMBL" id="RJP21127.1"/>
    </source>
</evidence>
<dbReference type="EMBL" id="QZKU01000070">
    <property type="protein sequence ID" value="RJP21127.1"/>
    <property type="molecule type" value="Genomic_DNA"/>
</dbReference>
<dbReference type="GO" id="GO:0051539">
    <property type="term" value="F:4 iron, 4 sulfur cluster binding"/>
    <property type="evidence" value="ECO:0007669"/>
    <property type="project" value="UniProtKB-UniRule"/>
</dbReference>
<accession>A0A3A4NKS3</accession>
<dbReference type="PANTHER" id="PTHR43710">
    <property type="entry name" value="2-HYDROXYACYL-COA LYASE"/>
    <property type="match status" value="1"/>
</dbReference>
<feature type="domain" description="4Fe-4S ferredoxin-type" evidence="16">
    <location>
        <begin position="530"/>
        <end position="559"/>
    </location>
</feature>
<dbReference type="SUPFAM" id="SSF52922">
    <property type="entry name" value="TK C-terminal domain-like"/>
    <property type="match status" value="1"/>
</dbReference>
<dbReference type="FunFam" id="3.40.50.970:FF:000039">
    <property type="entry name" value="Indolepyruvate oxidoreductase subunit IorA"/>
    <property type="match status" value="1"/>
</dbReference>
<dbReference type="GO" id="GO:0043805">
    <property type="term" value="F:indolepyruvate ferredoxin oxidoreductase activity"/>
    <property type="evidence" value="ECO:0007669"/>
    <property type="project" value="UniProtKB-UniRule"/>
</dbReference>
<feature type="binding site" evidence="15">
    <location>
        <position position="550"/>
    </location>
    <ligand>
        <name>[4Fe-4S] cluster</name>
        <dbReference type="ChEBI" id="CHEBI:49883"/>
        <label>2</label>
    </ligand>
</feature>
<evidence type="ECO:0000256" key="10">
    <source>
        <dbReference type="ARBA" id="ARBA00023004"/>
    </source>
</evidence>
<keyword evidence="10 14" id="KW-0408">Iron</keyword>
<dbReference type="InterPro" id="IPR045025">
    <property type="entry name" value="HACL1-like"/>
</dbReference>
<feature type="binding site" evidence="15">
    <location>
        <position position="581"/>
    </location>
    <ligand>
        <name>[4Fe-4S] cluster</name>
        <dbReference type="ChEBI" id="CHEBI:49883"/>
        <label>1</label>
    </ligand>
</feature>
<evidence type="ECO:0000313" key="18">
    <source>
        <dbReference type="Proteomes" id="UP000265882"/>
    </source>
</evidence>
<evidence type="ECO:0000256" key="13">
    <source>
        <dbReference type="ARBA" id="ARBA00048332"/>
    </source>
</evidence>
<keyword evidence="9 14" id="KW-0560">Oxidoreductase</keyword>
<dbReference type="PANTHER" id="PTHR43710:SF5">
    <property type="entry name" value="INDOLEPYRUVATE FERREDOXIN OXIDOREDUCTASE ALPHA SUBUNIT"/>
    <property type="match status" value="1"/>
</dbReference>
<feature type="binding site" evidence="15">
    <location>
        <position position="571"/>
    </location>
    <ligand>
        <name>[4Fe-4S] cluster</name>
        <dbReference type="ChEBI" id="CHEBI:49883"/>
        <label>2</label>
    </ligand>
</feature>
<evidence type="ECO:0000256" key="4">
    <source>
        <dbReference type="ARBA" id="ARBA00017710"/>
    </source>
</evidence>
<name>A0A3A4NKS3_ABYX5</name>
<comment type="catalytic activity">
    <reaction evidence="13 14">
        <text>indole-3-pyruvate + 2 oxidized [2Fe-2S]-[ferredoxin] + CoA = (indol-3-yl)acetyl-CoA + 2 reduced [2Fe-2S]-[ferredoxin] + CO2 + H(+)</text>
        <dbReference type="Rhea" id="RHEA:12645"/>
        <dbReference type="Rhea" id="RHEA-COMP:10000"/>
        <dbReference type="Rhea" id="RHEA-COMP:10001"/>
        <dbReference type="ChEBI" id="CHEBI:15378"/>
        <dbReference type="ChEBI" id="CHEBI:16526"/>
        <dbReference type="ChEBI" id="CHEBI:17640"/>
        <dbReference type="ChEBI" id="CHEBI:33737"/>
        <dbReference type="ChEBI" id="CHEBI:33738"/>
        <dbReference type="ChEBI" id="CHEBI:57271"/>
        <dbReference type="ChEBI" id="CHEBI:57287"/>
        <dbReference type="EC" id="1.2.7.8"/>
    </reaction>
</comment>
<dbReference type="InterPro" id="IPR029061">
    <property type="entry name" value="THDP-binding"/>
</dbReference>
<dbReference type="InterPro" id="IPR009014">
    <property type="entry name" value="Transketo_C/PFOR_II"/>
</dbReference>
<dbReference type="Pfam" id="PF01855">
    <property type="entry name" value="POR_N"/>
    <property type="match status" value="1"/>
</dbReference>
<dbReference type="Pfam" id="PF02775">
    <property type="entry name" value="TPP_enzyme_C"/>
    <property type="match status" value="1"/>
</dbReference>
<dbReference type="EC" id="1.2.7.8" evidence="3 14"/>
<dbReference type="SUPFAM" id="SSF52518">
    <property type="entry name" value="Thiamin diphosphate-binding fold (THDP-binding)"/>
    <property type="match status" value="2"/>
</dbReference>
<dbReference type="InterPro" id="IPR002880">
    <property type="entry name" value="Pyrv_Fd/Flavodoxin_OxRdtase_N"/>
</dbReference>
<dbReference type="Gene3D" id="3.30.70.20">
    <property type="match status" value="1"/>
</dbReference>
<evidence type="ECO:0000256" key="3">
    <source>
        <dbReference type="ARBA" id="ARBA00012812"/>
    </source>
</evidence>
<evidence type="ECO:0000256" key="8">
    <source>
        <dbReference type="ARBA" id="ARBA00022982"/>
    </source>
</evidence>
<keyword evidence="11 14" id="KW-0411">Iron-sulfur</keyword>
<evidence type="ECO:0000256" key="2">
    <source>
        <dbReference type="ARBA" id="ARBA00011238"/>
    </source>
</evidence>
<dbReference type="GO" id="GO:0044281">
    <property type="term" value="P:small molecule metabolic process"/>
    <property type="evidence" value="ECO:0007669"/>
    <property type="project" value="UniProtKB-ARBA"/>
</dbReference>
<dbReference type="Pfam" id="PF13237">
    <property type="entry name" value="Fer4_10"/>
    <property type="match status" value="1"/>
</dbReference>
<dbReference type="CDD" id="cd07034">
    <property type="entry name" value="TPP_PYR_PFOR_IOR-alpha_like"/>
    <property type="match status" value="1"/>
</dbReference>
<dbReference type="AlphaFoldDB" id="A0A3A4NKS3"/>
<keyword evidence="8 14" id="KW-0249">Electron transport</keyword>
<keyword evidence="6 14" id="KW-0004">4Fe-4S</keyword>
<dbReference type="InterPro" id="IPR017896">
    <property type="entry name" value="4Fe4S_Fe-S-bd"/>
</dbReference>
<dbReference type="CDD" id="cd02008">
    <property type="entry name" value="TPP_IOR_alpha"/>
    <property type="match status" value="1"/>
</dbReference>
<comment type="subunit">
    <text evidence="2">Heterodimer of the IorA and IorB subunits.</text>
</comment>
<dbReference type="InterPro" id="IPR017721">
    <property type="entry name" value="IorA"/>
</dbReference>
<evidence type="ECO:0000256" key="5">
    <source>
        <dbReference type="ARBA" id="ARBA00022448"/>
    </source>
</evidence>
<dbReference type="PIRSF" id="PIRSF006439">
    <property type="entry name" value="Indolepyruvate_ferr_oxidored"/>
    <property type="match status" value="1"/>
</dbReference>
<reference evidence="17 18" key="1">
    <citation type="journal article" date="2017" name="ISME J.">
        <title>Energy and carbon metabolisms in a deep terrestrial subsurface fluid microbial community.</title>
        <authorList>
            <person name="Momper L."/>
            <person name="Jungbluth S.P."/>
            <person name="Lee M.D."/>
            <person name="Amend J.P."/>
        </authorList>
    </citation>
    <scope>NUCLEOTIDE SEQUENCE [LARGE SCALE GENOMIC DNA]</scope>
    <source>
        <strain evidence="17">SURF_5</strain>
    </source>
</reference>
<keyword evidence="5 14" id="KW-0813">Transport</keyword>
<feature type="domain" description="4Fe-4S ferredoxin-type" evidence="16">
    <location>
        <begin position="562"/>
        <end position="590"/>
    </location>
</feature>
<dbReference type="SUPFAM" id="SSF54862">
    <property type="entry name" value="4Fe-4S ferredoxins"/>
    <property type="match status" value="1"/>
</dbReference>
<keyword evidence="7 14" id="KW-0479">Metal-binding</keyword>
<evidence type="ECO:0000259" key="16">
    <source>
        <dbReference type="PROSITE" id="PS51379"/>
    </source>
</evidence>
<feature type="binding site" evidence="15">
    <location>
        <position position="545"/>
    </location>
    <ligand>
        <name>[4Fe-4S] cluster</name>
        <dbReference type="ChEBI" id="CHEBI:49883"/>
        <label>1</label>
    </ligand>
</feature>
<evidence type="ECO:0000256" key="6">
    <source>
        <dbReference type="ARBA" id="ARBA00022485"/>
    </source>
</evidence>
<feature type="binding site" evidence="15">
    <location>
        <position position="577"/>
    </location>
    <ligand>
        <name>[4Fe-4S] cluster</name>
        <dbReference type="ChEBI" id="CHEBI:49883"/>
        <label>2</label>
    </ligand>
</feature>
<proteinExistence type="predicted"/>
<evidence type="ECO:0000256" key="14">
    <source>
        <dbReference type="PIRNR" id="PIRNR006439"/>
    </source>
</evidence>
<comment type="cofactor">
    <cofactor evidence="14 15">
        <name>[4Fe-4S] cluster</name>
        <dbReference type="ChEBI" id="CHEBI:49883"/>
    </cofactor>
    <text evidence="14 15">Binds 2 [4Fe-4S] clusters. In this family the first cluster has a non-standard and varying [4Fe-4S] binding motif CX(2)CX(2)CX(4-5)CP.</text>
</comment>
<dbReference type="GO" id="GO:0046872">
    <property type="term" value="F:metal ion binding"/>
    <property type="evidence" value="ECO:0007669"/>
    <property type="project" value="UniProtKB-UniRule"/>
</dbReference>
<comment type="caution">
    <text evidence="17">The sequence shown here is derived from an EMBL/GenBank/DDBJ whole genome shotgun (WGS) entry which is preliminary data.</text>
</comment>
<comment type="function">
    <text evidence="1 14">Catalyzes the ferredoxin-dependent oxidative decarboxylation of arylpyruvates.</text>
</comment>
<dbReference type="Proteomes" id="UP000265882">
    <property type="component" value="Unassembled WGS sequence"/>
</dbReference>
<dbReference type="InterPro" id="IPR011766">
    <property type="entry name" value="TPP_enzyme_TPP-bd"/>
</dbReference>
<evidence type="ECO:0000256" key="1">
    <source>
        <dbReference type="ARBA" id="ARBA00002995"/>
    </source>
</evidence>
<protein>
    <recommendedName>
        <fullName evidence="4 14">Indolepyruvate oxidoreductase subunit IorA</fullName>
        <shortName evidence="14">IOR</shortName>
        <ecNumber evidence="3 14">1.2.7.8</ecNumber>
    </recommendedName>
    <alternativeName>
        <fullName evidence="12 14">Indolepyruvate ferredoxin oxidoreductase subunit alpha</fullName>
    </alternativeName>
</protein>
<dbReference type="GO" id="GO:0030976">
    <property type="term" value="F:thiamine pyrophosphate binding"/>
    <property type="evidence" value="ECO:0007669"/>
    <property type="project" value="InterPro"/>
</dbReference>